<dbReference type="NCBIfam" id="TIGR00797">
    <property type="entry name" value="matE"/>
    <property type="match status" value="1"/>
</dbReference>
<dbReference type="InterPro" id="IPR045070">
    <property type="entry name" value="MATE_MepA-like"/>
</dbReference>
<evidence type="ECO:0000256" key="10">
    <source>
        <dbReference type="SAM" id="Phobius"/>
    </source>
</evidence>
<dbReference type="InterPro" id="IPR002528">
    <property type="entry name" value="MATE_fam"/>
</dbReference>
<evidence type="ECO:0000256" key="6">
    <source>
        <dbReference type="ARBA" id="ARBA00022692"/>
    </source>
</evidence>
<proteinExistence type="inferred from homology"/>
<feature type="transmembrane region" description="Helical" evidence="10">
    <location>
        <begin position="197"/>
        <end position="216"/>
    </location>
</feature>
<evidence type="ECO:0000256" key="7">
    <source>
        <dbReference type="ARBA" id="ARBA00022989"/>
    </source>
</evidence>
<feature type="transmembrane region" description="Helical" evidence="10">
    <location>
        <begin position="393"/>
        <end position="413"/>
    </location>
</feature>
<feature type="transmembrane region" description="Helical" evidence="10">
    <location>
        <begin position="20"/>
        <end position="40"/>
    </location>
</feature>
<feature type="transmembrane region" description="Helical" evidence="10">
    <location>
        <begin position="172"/>
        <end position="191"/>
    </location>
</feature>
<keyword evidence="6 10" id="KW-0812">Transmembrane</keyword>
<organism evidence="11 12">
    <name type="scientific">Paeniclostridium hominis</name>
    <dbReference type="NCBI Taxonomy" id="2764329"/>
    <lineage>
        <taxon>Bacteria</taxon>
        <taxon>Bacillati</taxon>
        <taxon>Bacillota</taxon>
        <taxon>Clostridia</taxon>
        <taxon>Peptostreptococcales</taxon>
        <taxon>Peptostreptococcaceae</taxon>
        <taxon>Paeniclostridium</taxon>
    </lineage>
</organism>
<comment type="similarity">
    <text evidence="2">Belongs to the multi antimicrobial extrusion (MATE) (TC 2.A.66.1) family. MepA subfamily.</text>
</comment>
<evidence type="ECO:0000256" key="2">
    <source>
        <dbReference type="ARBA" id="ARBA00008417"/>
    </source>
</evidence>
<keyword evidence="5" id="KW-1003">Cell membrane</keyword>
<dbReference type="PANTHER" id="PTHR43823">
    <property type="entry name" value="SPORULATION PROTEIN YKVU"/>
    <property type="match status" value="1"/>
</dbReference>
<evidence type="ECO:0000256" key="8">
    <source>
        <dbReference type="ARBA" id="ARBA00023136"/>
    </source>
</evidence>
<feature type="transmembrane region" description="Helical" evidence="10">
    <location>
        <begin position="141"/>
        <end position="160"/>
    </location>
</feature>
<comment type="subcellular location">
    <subcellularLocation>
        <location evidence="1">Cell membrane</location>
        <topology evidence="1">Multi-pass membrane protein</topology>
    </subcellularLocation>
</comment>
<dbReference type="Proteomes" id="UP000611796">
    <property type="component" value="Unassembled WGS sequence"/>
</dbReference>
<keyword evidence="4" id="KW-0813">Transport</keyword>
<name>A0ABR7K0I0_9FIRM</name>
<keyword evidence="12" id="KW-1185">Reference proteome</keyword>
<sequence>MENTQSNMKYLKDEPIKKAIAHLSIPMMIGMSAGTIYNVINAYFIGLVHDTAMLSAITLGLPIFTVLMAFGNMFGVGGGTFVTRLVAQNEVDRAKKVAGYTFYGSIILGILIAVVACLLMNPIVKLLGADSNTLNYTRQYSTTLFIGGFALILNFALEQIVRSEGASKESMYGMFVSVVFSIILDILFILVLDLHVYGAALSMVIANIASSAYYVWYLNTKSENLKGFLYHFKISIKDQIEIYKIGVYELIQCAFMIVTTLLLNNFAMEYGDSVVASFGIAVRIVQLPEFFSMGIVLGVMPLIAYNFSNKNITRLKEGIKYSSIFIISIAVVFVGIVYIFRGQVIQAFSDDPSVLSIGAYILVAMLVSALFNGMTTLFMTIYQASGEGMATGIMAISQGCLYIPMVIVLHYYFGLHGLVWSLTITEVTTCLIGAILYIPYSKKIMKKGLKLS</sequence>
<dbReference type="PANTHER" id="PTHR43823:SF3">
    <property type="entry name" value="MULTIDRUG EXPORT PROTEIN MEPA"/>
    <property type="match status" value="1"/>
</dbReference>
<protein>
    <recommendedName>
        <fullName evidence="3">Multidrug export protein MepA</fullName>
    </recommendedName>
</protein>
<accession>A0ABR7K0I0</accession>
<keyword evidence="8 10" id="KW-0472">Membrane</keyword>
<dbReference type="EMBL" id="JACRWD010000001">
    <property type="protein sequence ID" value="MBC6002624.1"/>
    <property type="molecule type" value="Genomic_DNA"/>
</dbReference>
<evidence type="ECO:0000256" key="4">
    <source>
        <dbReference type="ARBA" id="ARBA00022448"/>
    </source>
</evidence>
<feature type="transmembrane region" description="Helical" evidence="10">
    <location>
        <begin position="287"/>
        <end position="307"/>
    </location>
</feature>
<gene>
    <name evidence="11" type="ORF">H8891_02325</name>
</gene>
<dbReference type="CDD" id="cd13143">
    <property type="entry name" value="MATE_MepA_like"/>
    <property type="match status" value="1"/>
</dbReference>
<evidence type="ECO:0000313" key="12">
    <source>
        <dbReference type="Proteomes" id="UP000611796"/>
    </source>
</evidence>
<keyword evidence="7 10" id="KW-1133">Transmembrane helix</keyword>
<feature type="transmembrane region" description="Helical" evidence="10">
    <location>
        <begin position="52"/>
        <end position="76"/>
    </location>
</feature>
<dbReference type="PIRSF" id="PIRSF006603">
    <property type="entry name" value="DinF"/>
    <property type="match status" value="1"/>
</dbReference>
<feature type="transmembrane region" description="Helical" evidence="10">
    <location>
        <begin position="319"/>
        <end position="340"/>
    </location>
</feature>
<feature type="transmembrane region" description="Helical" evidence="10">
    <location>
        <begin position="360"/>
        <end position="381"/>
    </location>
</feature>
<comment type="caution">
    <text evidence="11">The sequence shown here is derived from an EMBL/GenBank/DDBJ whole genome shotgun (WGS) entry which is preliminary data.</text>
</comment>
<dbReference type="Pfam" id="PF01554">
    <property type="entry name" value="MatE"/>
    <property type="match status" value="2"/>
</dbReference>
<reference evidence="11 12" key="1">
    <citation type="submission" date="2020-08" db="EMBL/GenBank/DDBJ databases">
        <authorList>
            <person name="Liu C."/>
            <person name="Sun Q."/>
        </authorList>
    </citation>
    <scope>NUCLEOTIDE SEQUENCE [LARGE SCALE GENOMIC DNA]</scope>
    <source>
        <strain evidence="11 12">NSJ-45</strain>
    </source>
</reference>
<feature type="transmembrane region" description="Helical" evidence="10">
    <location>
        <begin position="97"/>
        <end position="121"/>
    </location>
</feature>
<feature type="transmembrane region" description="Helical" evidence="10">
    <location>
        <begin position="419"/>
        <end position="440"/>
    </location>
</feature>
<dbReference type="InterPro" id="IPR051327">
    <property type="entry name" value="MATE_MepA_subfamily"/>
</dbReference>
<feature type="transmembrane region" description="Helical" evidence="10">
    <location>
        <begin position="247"/>
        <end position="267"/>
    </location>
</feature>
<evidence type="ECO:0000256" key="1">
    <source>
        <dbReference type="ARBA" id="ARBA00004651"/>
    </source>
</evidence>
<evidence type="ECO:0000256" key="5">
    <source>
        <dbReference type="ARBA" id="ARBA00022475"/>
    </source>
</evidence>
<keyword evidence="9" id="KW-0046">Antibiotic resistance</keyword>
<dbReference type="InterPro" id="IPR048279">
    <property type="entry name" value="MdtK-like"/>
</dbReference>
<evidence type="ECO:0000313" key="11">
    <source>
        <dbReference type="EMBL" id="MBC6002624.1"/>
    </source>
</evidence>
<evidence type="ECO:0000256" key="9">
    <source>
        <dbReference type="ARBA" id="ARBA00023251"/>
    </source>
</evidence>
<dbReference type="RefSeq" id="WP_187005021.1">
    <property type="nucleotide sequence ID" value="NZ_JACRWD010000001.1"/>
</dbReference>
<evidence type="ECO:0000256" key="3">
    <source>
        <dbReference type="ARBA" id="ARBA00022106"/>
    </source>
</evidence>